<evidence type="ECO:0000256" key="3">
    <source>
        <dbReference type="ARBA" id="ARBA00022737"/>
    </source>
</evidence>
<proteinExistence type="inferred from homology"/>
<dbReference type="PROSITE" id="PS50222">
    <property type="entry name" value="EF_HAND_2"/>
    <property type="match status" value="1"/>
</dbReference>
<keyword evidence="8" id="KW-1185">Reference proteome</keyword>
<sequence>MCTQVRGAHISDERRSELESLPAALVSVTPVQDWKMLPPLQESMALMIRVFHSYSGKEGDKYKLNKGELKMLLNEELSDFIAASNDPAKVEKIMNDLDGNQDGEVDFPEFVFMVALLTVACNEFFEEKKE</sequence>
<dbReference type="PANTHER" id="PTHR11639:SF134">
    <property type="entry name" value="PROTEIN S100-A1-RELATED"/>
    <property type="match status" value="1"/>
</dbReference>
<feature type="domain" description="EF-hand" evidence="6">
    <location>
        <begin position="85"/>
        <end position="120"/>
    </location>
</feature>
<dbReference type="GO" id="GO:0005509">
    <property type="term" value="F:calcium ion binding"/>
    <property type="evidence" value="ECO:0007669"/>
    <property type="project" value="InterPro"/>
</dbReference>
<evidence type="ECO:0000256" key="5">
    <source>
        <dbReference type="RuleBase" id="RU361184"/>
    </source>
</evidence>
<dbReference type="GO" id="GO:0048306">
    <property type="term" value="F:calcium-dependent protein binding"/>
    <property type="evidence" value="ECO:0007669"/>
    <property type="project" value="TreeGrafter"/>
</dbReference>
<dbReference type="PANTHER" id="PTHR11639">
    <property type="entry name" value="S100 CALCIUM-BINDING PROTEIN"/>
    <property type="match status" value="1"/>
</dbReference>
<evidence type="ECO:0000313" key="7">
    <source>
        <dbReference type="EMBL" id="KAG7474819.1"/>
    </source>
</evidence>
<dbReference type="InterPro" id="IPR002048">
    <property type="entry name" value="EF_hand_dom"/>
</dbReference>
<evidence type="ECO:0000256" key="2">
    <source>
        <dbReference type="ARBA" id="ARBA00022723"/>
    </source>
</evidence>
<dbReference type="InterPro" id="IPR013787">
    <property type="entry name" value="S100_Ca-bd_sub"/>
</dbReference>
<evidence type="ECO:0000259" key="6">
    <source>
        <dbReference type="PROSITE" id="PS50222"/>
    </source>
</evidence>
<dbReference type="AlphaFoldDB" id="A0AAV6PT64"/>
<dbReference type="PROSITE" id="PS00018">
    <property type="entry name" value="EF_HAND_1"/>
    <property type="match status" value="1"/>
</dbReference>
<dbReference type="SMART" id="SM00054">
    <property type="entry name" value="EFh"/>
    <property type="match status" value="1"/>
</dbReference>
<accession>A0AAV6PT64</accession>
<evidence type="ECO:0000256" key="4">
    <source>
        <dbReference type="ARBA" id="ARBA00022837"/>
    </source>
</evidence>
<keyword evidence="3" id="KW-0677">Repeat</keyword>
<keyword evidence="4 5" id="KW-0106">Calcium</keyword>
<dbReference type="GO" id="GO:0005737">
    <property type="term" value="C:cytoplasm"/>
    <property type="evidence" value="ECO:0007669"/>
    <property type="project" value="TreeGrafter"/>
</dbReference>
<dbReference type="FunFam" id="1.10.238.10:FF:000044">
    <property type="entry name" value="Protein S100"/>
    <property type="match status" value="1"/>
</dbReference>
<name>A0AAV6PT64_SOLSE</name>
<organism evidence="7 8">
    <name type="scientific">Solea senegalensis</name>
    <name type="common">Senegalese sole</name>
    <dbReference type="NCBI Taxonomy" id="28829"/>
    <lineage>
        <taxon>Eukaryota</taxon>
        <taxon>Metazoa</taxon>
        <taxon>Chordata</taxon>
        <taxon>Craniata</taxon>
        <taxon>Vertebrata</taxon>
        <taxon>Euteleostomi</taxon>
        <taxon>Actinopterygii</taxon>
        <taxon>Neopterygii</taxon>
        <taxon>Teleostei</taxon>
        <taxon>Neoteleostei</taxon>
        <taxon>Acanthomorphata</taxon>
        <taxon>Carangaria</taxon>
        <taxon>Pleuronectiformes</taxon>
        <taxon>Pleuronectoidei</taxon>
        <taxon>Soleidae</taxon>
        <taxon>Solea</taxon>
    </lineage>
</organism>
<dbReference type="InterPro" id="IPR001751">
    <property type="entry name" value="S100/CaBP7/8-like_CS"/>
</dbReference>
<dbReference type="PROSITE" id="PS00303">
    <property type="entry name" value="S100_CABP"/>
    <property type="match status" value="1"/>
</dbReference>
<dbReference type="Pfam" id="PF01023">
    <property type="entry name" value="S_100"/>
    <property type="match status" value="1"/>
</dbReference>
<dbReference type="SMART" id="SM01394">
    <property type="entry name" value="S_100"/>
    <property type="match status" value="1"/>
</dbReference>
<dbReference type="EMBL" id="JAGKHQ010000021">
    <property type="protein sequence ID" value="KAG7474819.1"/>
    <property type="molecule type" value="Genomic_DNA"/>
</dbReference>
<evidence type="ECO:0000313" key="8">
    <source>
        <dbReference type="Proteomes" id="UP000693946"/>
    </source>
</evidence>
<keyword evidence="2 5" id="KW-0479">Metal-binding</keyword>
<dbReference type="InterPro" id="IPR018247">
    <property type="entry name" value="EF_Hand_1_Ca_BS"/>
</dbReference>
<comment type="similarity">
    <text evidence="1 5">Belongs to the S-100 family.</text>
</comment>
<comment type="caution">
    <text evidence="7">The sequence shown here is derived from an EMBL/GenBank/DDBJ whole genome shotgun (WGS) entry which is preliminary data.</text>
</comment>
<dbReference type="Proteomes" id="UP000693946">
    <property type="component" value="Linkage Group LG9"/>
</dbReference>
<gene>
    <name evidence="7" type="ORF">JOB18_017458</name>
</gene>
<evidence type="ECO:0000256" key="1">
    <source>
        <dbReference type="ARBA" id="ARBA00007323"/>
    </source>
</evidence>
<reference evidence="7 8" key="1">
    <citation type="journal article" date="2021" name="Sci. Rep.">
        <title>Chromosome anchoring in Senegalese sole (Solea senegalensis) reveals sex-associated markers and genome rearrangements in flatfish.</title>
        <authorList>
            <person name="Guerrero-Cozar I."/>
            <person name="Gomez-Garrido J."/>
            <person name="Berbel C."/>
            <person name="Martinez-Blanch J.F."/>
            <person name="Alioto T."/>
            <person name="Claros M.G."/>
            <person name="Gagnaire P.A."/>
            <person name="Manchado M."/>
        </authorList>
    </citation>
    <scope>NUCLEOTIDE SEQUENCE [LARGE SCALE GENOMIC DNA]</scope>
    <source>
        <strain evidence="7">Sse05_10M</strain>
    </source>
</reference>
<protein>
    <recommendedName>
        <fullName evidence="5">Protein S100</fullName>
    </recommendedName>
    <alternativeName>
        <fullName evidence="5">S100 calcium-binding protein</fullName>
    </alternativeName>
</protein>